<gene>
    <name evidence="3" type="ORF">HND93_05560</name>
</gene>
<dbReference type="EMBL" id="JABFDB010000002">
    <property type="protein sequence ID" value="NYZ19171.1"/>
    <property type="molecule type" value="Genomic_DNA"/>
</dbReference>
<accession>A0ABX2T4S3</accession>
<comment type="similarity">
    <text evidence="1">Belongs to the virb1 family.</text>
</comment>
<dbReference type="InterPro" id="IPR023346">
    <property type="entry name" value="Lysozyme-like_dom_sf"/>
</dbReference>
<evidence type="ECO:0000259" key="2">
    <source>
        <dbReference type="Pfam" id="PF01464"/>
    </source>
</evidence>
<protein>
    <submittedName>
        <fullName evidence="3">Transglycosylase SLT domain-containing protein</fullName>
    </submittedName>
</protein>
<evidence type="ECO:0000313" key="4">
    <source>
        <dbReference type="Proteomes" id="UP000584642"/>
    </source>
</evidence>
<organism evidence="3 4">
    <name type="scientific">Azospirillum oleiclasticum</name>
    <dbReference type="NCBI Taxonomy" id="2735135"/>
    <lineage>
        <taxon>Bacteria</taxon>
        <taxon>Pseudomonadati</taxon>
        <taxon>Pseudomonadota</taxon>
        <taxon>Alphaproteobacteria</taxon>
        <taxon>Rhodospirillales</taxon>
        <taxon>Azospirillaceae</taxon>
        <taxon>Azospirillum</taxon>
    </lineage>
</organism>
<dbReference type="RefSeq" id="WP_180280945.1">
    <property type="nucleotide sequence ID" value="NZ_JABFDB010000002.1"/>
</dbReference>
<dbReference type="Gene3D" id="1.10.530.10">
    <property type="match status" value="1"/>
</dbReference>
<evidence type="ECO:0000313" key="3">
    <source>
        <dbReference type="EMBL" id="NYZ19171.1"/>
    </source>
</evidence>
<dbReference type="InterPro" id="IPR008258">
    <property type="entry name" value="Transglycosylase_SLT_dom_1"/>
</dbReference>
<dbReference type="Proteomes" id="UP000584642">
    <property type="component" value="Unassembled WGS sequence"/>
</dbReference>
<feature type="domain" description="Transglycosylase SLT" evidence="2">
    <location>
        <begin position="43"/>
        <end position="168"/>
    </location>
</feature>
<reference evidence="3 4" key="1">
    <citation type="submission" date="2020-05" db="EMBL/GenBank/DDBJ databases">
        <title>Azospirillum oleiclasticum sp. nov, a nitrogen-fixing and heavy crude oil-emulsifying bacterium isolated from the crude oil of Yumen Oilfield.</title>
        <authorList>
            <person name="Wu D."/>
            <person name="Cai M."/>
            <person name="Zhang X."/>
        </authorList>
    </citation>
    <scope>NUCLEOTIDE SEQUENCE [LARGE SCALE GENOMIC DNA]</scope>
    <source>
        <strain evidence="3 4">ROY-1-1-2</strain>
    </source>
</reference>
<name>A0ABX2T4S3_9PROT</name>
<comment type="caution">
    <text evidence="3">The sequence shown here is derived from an EMBL/GenBank/DDBJ whole genome shotgun (WGS) entry which is preliminary data.</text>
</comment>
<dbReference type="SUPFAM" id="SSF53955">
    <property type="entry name" value="Lysozyme-like"/>
    <property type="match status" value="1"/>
</dbReference>
<evidence type="ECO:0000256" key="1">
    <source>
        <dbReference type="ARBA" id="ARBA00009387"/>
    </source>
</evidence>
<keyword evidence="4" id="KW-1185">Reference proteome</keyword>
<dbReference type="Pfam" id="PF01464">
    <property type="entry name" value="SLT"/>
    <property type="match status" value="1"/>
</dbReference>
<sequence length="218" mass="23705">MRLTDRLTGGRLGGVLAIALGVAILPFAGKPAQAADDNCVSHAIEAERELNIPAGLLVAVSLVESGQDGAPSPFAMSVQGRAIFARSVKDASRLLRDSRGNLRSNTYVGCMQLSLSHHRGQFEPVERIVEPRENVWYAGRMLLRLHGEEGNWRSALARYNGGSMRTAQNYVCKVWQHLSELDARSARLIETAACEDGTPAIAPKTRRTFRNGQVAALN</sequence>
<proteinExistence type="inferred from homology"/>